<keyword evidence="1" id="KW-0067">ATP-binding</keyword>
<dbReference type="Proteomes" id="UP000325081">
    <property type="component" value="Unassembled WGS sequence"/>
</dbReference>
<dbReference type="AlphaFoldDB" id="A0A5A7PVM2"/>
<proteinExistence type="predicted"/>
<sequence>MLPAGLQADVLQIGAIGDYDVEHVAEHLAVDFAVFGLVGSVRPGGVEHVGDVGEGGELGSDVLRVGDVAPDVGDRVVVVPGGAGAAGDAVDLPGAAGGVREGEDLGQAVADDSGDADDQGHALVLRRRIVVAELLLLRIECA</sequence>
<dbReference type="GO" id="GO:0005524">
    <property type="term" value="F:ATP binding"/>
    <property type="evidence" value="ECO:0007669"/>
    <property type="project" value="UniProtKB-KW"/>
</dbReference>
<evidence type="ECO:0000313" key="1">
    <source>
        <dbReference type="EMBL" id="GER36890.1"/>
    </source>
</evidence>
<dbReference type="EMBL" id="BKCP01005239">
    <property type="protein sequence ID" value="GER36890.1"/>
    <property type="molecule type" value="Genomic_DNA"/>
</dbReference>
<gene>
    <name evidence="1" type="ORF">STAS_13277</name>
</gene>
<organism evidence="1 2">
    <name type="scientific">Striga asiatica</name>
    <name type="common">Asiatic witchweed</name>
    <name type="synonym">Buchnera asiatica</name>
    <dbReference type="NCBI Taxonomy" id="4170"/>
    <lineage>
        <taxon>Eukaryota</taxon>
        <taxon>Viridiplantae</taxon>
        <taxon>Streptophyta</taxon>
        <taxon>Embryophyta</taxon>
        <taxon>Tracheophyta</taxon>
        <taxon>Spermatophyta</taxon>
        <taxon>Magnoliopsida</taxon>
        <taxon>eudicotyledons</taxon>
        <taxon>Gunneridae</taxon>
        <taxon>Pentapetalae</taxon>
        <taxon>asterids</taxon>
        <taxon>lamiids</taxon>
        <taxon>Lamiales</taxon>
        <taxon>Orobanchaceae</taxon>
        <taxon>Buchnereae</taxon>
        <taxon>Striga</taxon>
    </lineage>
</organism>
<accession>A0A5A7PVM2</accession>
<reference evidence="2" key="1">
    <citation type="journal article" date="2019" name="Curr. Biol.">
        <title>Genome Sequence of Striga asiatica Provides Insight into the Evolution of Plant Parasitism.</title>
        <authorList>
            <person name="Yoshida S."/>
            <person name="Kim S."/>
            <person name="Wafula E.K."/>
            <person name="Tanskanen J."/>
            <person name="Kim Y.M."/>
            <person name="Honaas L."/>
            <person name="Yang Z."/>
            <person name="Spallek T."/>
            <person name="Conn C.E."/>
            <person name="Ichihashi Y."/>
            <person name="Cheong K."/>
            <person name="Cui S."/>
            <person name="Der J.P."/>
            <person name="Gundlach H."/>
            <person name="Jiao Y."/>
            <person name="Hori C."/>
            <person name="Ishida J.K."/>
            <person name="Kasahara H."/>
            <person name="Kiba T."/>
            <person name="Kim M.S."/>
            <person name="Koo N."/>
            <person name="Laohavisit A."/>
            <person name="Lee Y.H."/>
            <person name="Lumba S."/>
            <person name="McCourt P."/>
            <person name="Mortimer J.C."/>
            <person name="Mutuku J.M."/>
            <person name="Nomura T."/>
            <person name="Sasaki-Sekimoto Y."/>
            <person name="Seto Y."/>
            <person name="Wang Y."/>
            <person name="Wakatake T."/>
            <person name="Sakakibara H."/>
            <person name="Demura T."/>
            <person name="Yamaguchi S."/>
            <person name="Yoneyama K."/>
            <person name="Manabe R.I."/>
            <person name="Nelson D.C."/>
            <person name="Schulman A.H."/>
            <person name="Timko M.P."/>
            <person name="dePamphilis C.W."/>
            <person name="Choi D."/>
            <person name="Shirasu K."/>
        </authorList>
    </citation>
    <scope>NUCLEOTIDE SEQUENCE [LARGE SCALE GENOMIC DNA]</scope>
    <source>
        <strain evidence="2">cv. UVA1</strain>
    </source>
</reference>
<keyword evidence="2" id="KW-1185">Reference proteome</keyword>
<evidence type="ECO:0000313" key="2">
    <source>
        <dbReference type="Proteomes" id="UP000325081"/>
    </source>
</evidence>
<keyword evidence="1" id="KW-0547">Nucleotide-binding</keyword>
<protein>
    <submittedName>
        <fullName evidence="1">ABC transporter ATP-binding protein</fullName>
    </submittedName>
</protein>
<comment type="caution">
    <text evidence="1">The sequence shown here is derived from an EMBL/GenBank/DDBJ whole genome shotgun (WGS) entry which is preliminary data.</text>
</comment>
<dbReference type="OrthoDB" id="10650552at2759"/>
<name>A0A5A7PVM2_STRAF</name>